<evidence type="ECO:0000313" key="1">
    <source>
        <dbReference type="EMBL" id="EHP44750.1"/>
    </source>
</evidence>
<gene>
    <name evidence="1" type="ORF">OR16_02025</name>
</gene>
<dbReference type="Proteomes" id="UP000005808">
    <property type="component" value="Unassembled WGS sequence"/>
</dbReference>
<protein>
    <submittedName>
        <fullName evidence="1">Uncharacterized protein</fullName>
    </submittedName>
</protein>
<evidence type="ECO:0000313" key="2">
    <source>
        <dbReference type="Proteomes" id="UP000005808"/>
    </source>
</evidence>
<reference evidence="1 2" key="1">
    <citation type="journal article" date="2012" name="J. Bacteriol.">
        <title>De Novo Genome Project of Cupriavidus basilensis OR16.</title>
        <authorList>
            <person name="Cserhati M."/>
            <person name="Kriszt B."/>
            <person name="Szoboszlay S."/>
            <person name="Toth A."/>
            <person name="Szabo I."/>
            <person name="Tancsics A."/>
            <person name="Nagy I."/>
            <person name="Horvath B."/>
            <person name="Nagy I."/>
            <person name="Kukolya J."/>
        </authorList>
    </citation>
    <scope>NUCLEOTIDE SEQUENCE [LARGE SCALE GENOMIC DNA]</scope>
    <source>
        <strain evidence="1 2">OR16</strain>
    </source>
</reference>
<name>H1RYQ9_9BURK</name>
<organism evidence="1 2">
    <name type="scientific">Cupriavidus basilensis OR16</name>
    <dbReference type="NCBI Taxonomy" id="1127483"/>
    <lineage>
        <taxon>Bacteria</taxon>
        <taxon>Pseudomonadati</taxon>
        <taxon>Pseudomonadota</taxon>
        <taxon>Betaproteobacteria</taxon>
        <taxon>Burkholderiales</taxon>
        <taxon>Burkholderiaceae</taxon>
        <taxon>Cupriavidus</taxon>
    </lineage>
</organism>
<proteinExistence type="predicted"/>
<dbReference type="EMBL" id="AHJE01000003">
    <property type="protein sequence ID" value="EHP44750.1"/>
    <property type="molecule type" value="Genomic_DNA"/>
</dbReference>
<sequence>MLPGVVITQQAADGPAAWQAGAAGYSNDTWPEPVRLTARWCGLPATTMSPDPVSATLAASDA</sequence>
<comment type="caution">
    <text evidence="1">The sequence shown here is derived from an EMBL/GenBank/DDBJ whole genome shotgun (WGS) entry which is preliminary data.</text>
</comment>
<accession>H1RYQ9</accession>
<dbReference type="AlphaFoldDB" id="H1RYQ9"/>